<dbReference type="GO" id="GO:0004190">
    <property type="term" value="F:aspartic-type endopeptidase activity"/>
    <property type="evidence" value="ECO:0007669"/>
    <property type="project" value="InterPro"/>
</dbReference>
<dbReference type="Proteomes" id="UP000321571">
    <property type="component" value="Unassembled WGS sequence"/>
</dbReference>
<feature type="transmembrane region" description="Helical" evidence="2">
    <location>
        <begin position="124"/>
        <end position="144"/>
    </location>
</feature>
<comment type="caution">
    <text evidence="4">The sequence shown here is derived from an EMBL/GenBank/DDBJ whole genome shotgun (WGS) entry which is preliminary data.</text>
</comment>
<feature type="transmembrane region" description="Helical" evidence="2">
    <location>
        <begin position="95"/>
        <end position="117"/>
    </location>
</feature>
<dbReference type="PANTHER" id="PTHR30487">
    <property type="entry name" value="TYPE 4 PREPILIN-LIKE PROTEINS LEADER PEPTIDE-PROCESSING ENZYME"/>
    <property type="match status" value="1"/>
</dbReference>
<keyword evidence="2" id="KW-0812">Transmembrane</keyword>
<sequence>MTVLLAALAAALIGAVGPQAIRRLPEPEPDPEDDEVKPLYADIADARLLAVWLAVGSAAAAALVAWQVPDELVPAWVLFCAMGSWLTYIDLRTRYLPFLLTVPLHVGVLALVALAALLLDDWDVLLHGVVGNAVVFGAFWLIHFVGRFFRGGSFGYGDVRLGGIIGLALGALGSQPTFIGTYAGWLLGAIFGVVHTMRTRRGIRSSYAFGPYLVIGAVIGAATS</sequence>
<keyword evidence="5" id="KW-1185">Reference proteome</keyword>
<feature type="transmembrane region" description="Helical" evidence="2">
    <location>
        <begin position="164"/>
        <end position="194"/>
    </location>
</feature>
<feature type="transmembrane region" description="Helical" evidence="2">
    <location>
        <begin position="206"/>
        <end position="223"/>
    </location>
</feature>
<accession>A0A5C8NNV6</accession>
<evidence type="ECO:0000313" key="4">
    <source>
        <dbReference type="EMBL" id="TXL62972.1"/>
    </source>
</evidence>
<dbReference type="GO" id="GO:0005886">
    <property type="term" value="C:plasma membrane"/>
    <property type="evidence" value="ECO:0007669"/>
    <property type="project" value="TreeGrafter"/>
</dbReference>
<evidence type="ECO:0000256" key="2">
    <source>
        <dbReference type="SAM" id="Phobius"/>
    </source>
</evidence>
<dbReference type="Pfam" id="PF01478">
    <property type="entry name" value="Peptidase_A24"/>
    <property type="match status" value="1"/>
</dbReference>
<keyword evidence="2" id="KW-0472">Membrane</keyword>
<dbReference type="OrthoDB" id="2087435at2"/>
<feature type="transmembrane region" description="Helical" evidence="2">
    <location>
        <begin position="47"/>
        <end position="66"/>
    </location>
</feature>
<gene>
    <name evidence="4" type="ORF">FHP06_01665</name>
</gene>
<name>A0A5C8NNV6_9ACTN</name>
<evidence type="ECO:0000256" key="1">
    <source>
        <dbReference type="ARBA" id="ARBA00005801"/>
    </source>
</evidence>
<protein>
    <submittedName>
        <fullName evidence="4">Prepilin peptidase</fullName>
    </submittedName>
</protein>
<dbReference type="Gene3D" id="1.20.120.1220">
    <property type="match status" value="1"/>
</dbReference>
<evidence type="ECO:0000259" key="3">
    <source>
        <dbReference type="Pfam" id="PF01478"/>
    </source>
</evidence>
<proteinExistence type="inferred from homology"/>
<evidence type="ECO:0000313" key="5">
    <source>
        <dbReference type="Proteomes" id="UP000321571"/>
    </source>
</evidence>
<dbReference type="InterPro" id="IPR000045">
    <property type="entry name" value="Prepilin_IV_endopep_pep"/>
</dbReference>
<dbReference type="GO" id="GO:0006465">
    <property type="term" value="P:signal peptide processing"/>
    <property type="evidence" value="ECO:0007669"/>
    <property type="project" value="TreeGrafter"/>
</dbReference>
<dbReference type="PANTHER" id="PTHR30487:SF0">
    <property type="entry name" value="PREPILIN LEADER PEPTIDASE_N-METHYLTRANSFERASE-RELATED"/>
    <property type="match status" value="1"/>
</dbReference>
<dbReference type="EMBL" id="VDUX01000001">
    <property type="protein sequence ID" value="TXL62972.1"/>
    <property type="molecule type" value="Genomic_DNA"/>
</dbReference>
<feature type="domain" description="Prepilin type IV endopeptidase peptidase" evidence="3">
    <location>
        <begin position="78"/>
        <end position="193"/>
    </location>
</feature>
<reference evidence="4 5" key="1">
    <citation type="submission" date="2019-06" db="EMBL/GenBank/DDBJ databases">
        <title>Aeromicrobium sp. nov., isolated from a maize field.</title>
        <authorList>
            <person name="Lin S.-Y."/>
            <person name="Tsai C.-F."/>
            <person name="Young C.-C."/>
        </authorList>
    </citation>
    <scope>NUCLEOTIDE SEQUENCE [LARGE SCALE GENOMIC DNA]</scope>
    <source>
        <strain evidence="4 5">CC-CFT486</strain>
    </source>
</reference>
<dbReference type="RefSeq" id="WP_147683163.1">
    <property type="nucleotide sequence ID" value="NZ_VDUX01000001.1"/>
</dbReference>
<organism evidence="4 5">
    <name type="scientific">Aeromicrobium terrae</name>
    <dbReference type="NCBI Taxonomy" id="2498846"/>
    <lineage>
        <taxon>Bacteria</taxon>
        <taxon>Bacillati</taxon>
        <taxon>Actinomycetota</taxon>
        <taxon>Actinomycetes</taxon>
        <taxon>Propionibacteriales</taxon>
        <taxon>Nocardioidaceae</taxon>
        <taxon>Aeromicrobium</taxon>
    </lineage>
</organism>
<dbReference type="InterPro" id="IPR050882">
    <property type="entry name" value="Prepilin_peptidase/N-MTase"/>
</dbReference>
<dbReference type="AlphaFoldDB" id="A0A5C8NNV6"/>
<comment type="similarity">
    <text evidence="1">Belongs to the peptidase A24 family.</text>
</comment>
<feature type="transmembrane region" description="Helical" evidence="2">
    <location>
        <begin position="73"/>
        <end position="89"/>
    </location>
</feature>
<keyword evidence="2" id="KW-1133">Transmembrane helix</keyword>